<keyword evidence="2" id="KW-0812">Transmembrane</keyword>
<protein>
    <submittedName>
        <fullName evidence="3">DUF2270 domain-containing protein</fullName>
    </submittedName>
</protein>
<feature type="region of interest" description="Disordered" evidence="1">
    <location>
        <begin position="1"/>
        <end position="25"/>
    </location>
</feature>
<comment type="caution">
    <text evidence="3">The sequence shown here is derived from an EMBL/GenBank/DDBJ whole genome shotgun (WGS) entry which is preliminary data.</text>
</comment>
<name>A0A6N8S8P4_9HYPH</name>
<keyword evidence="4" id="KW-1185">Reference proteome</keyword>
<dbReference type="PIRSF" id="PIRSF015000">
    <property type="entry name" value="UCP01500"/>
    <property type="match status" value="1"/>
</dbReference>
<sequence>MPGDMSPLPLSVDGRRSGSPALPATPMETINTMVHYYRGELGRMAGWRDRIDRTTNWAITVVAALLSVSLSTPTSHHGVLLFAMLLVTLLLMIEARRYRFFDVYRARVRQLERFYFAEILNPRGQLADDWAAPIAKSLRKPEFLISYRDAACRRLRRNYCWMYLILLLAWGLKISSSTMQGQTGTGKDIALAFEHVVAKAALGPIPGGFVLGFLAVFYAAVAYFSLKVDMSDTELAHGSVHV</sequence>
<accession>A0A6N8S8P4</accession>
<keyword evidence="2" id="KW-1133">Transmembrane helix</keyword>
<dbReference type="OrthoDB" id="9815569at2"/>
<feature type="transmembrane region" description="Helical" evidence="2">
    <location>
        <begin position="158"/>
        <end position="176"/>
    </location>
</feature>
<dbReference type="AlphaFoldDB" id="A0A6N8S8P4"/>
<keyword evidence="2" id="KW-0472">Membrane</keyword>
<dbReference type="RefSeq" id="WP_160856670.1">
    <property type="nucleotide sequence ID" value="NZ_WUMK01000001.1"/>
</dbReference>
<feature type="transmembrane region" description="Helical" evidence="2">
    <location>
        <begin position="78"/>
        <end position="95"/>
    </location>
</feature>
<proteinExistence type="predicted"/>
<feature type="transmembrane region" description="Helical" evidence="2">
    <location>
        <begin position="205"/>
        <end position="226"/>
    </location>
</feature>
<dbReference type="EMBL" id="WUMK01000001">
    <property type="protein sequence ID" value="MXN43656.1"/>
    <property type="molecule type" value="Genomic_DNA"/>
</dbReference>
<reference evidence="3 4" key="1">
    <citation type="submission" date="2019-12" db="EMBL/GenBank/DDBJ databases">
        <title>Shinella kummerowiae sp. nov., a symbiotic bacterium isolated from root nodules of the herbal legume Kummerowia stipulacea.</title>
        <authorList>
            <person name="Gao J."/>
        </authorList>
    </citation>
    <scope>NUCLEOTIDE SEQUENCE [LARGE SCALE GENOMIC DNA]</scope>
    <source>
        <strain evidence="3 4">CCBAU 25048</strain>
    </source>
</reference>
<evidence type="ECO:0000313" key="3">
    <source>
        <dbReference type="EMBL" id="MXN43656.1"/>
    </source>
</evidence>
<gene>
    <name evidence="3" type="ORF">GR138_00545</name>
</gene>
<dbReference type="Proteomes" id="UP000435802">
    <property type="component" value="Unassembled WGS sequence"/>
</dbReference>
<dbReference type="Pfam" id="PF10028">
    <property type="entry name" value="DUF2270"/>
    <property type="match status" value="1"/>
</dbReference>
<evidence type="ECO:0000256" key="1">
    <source>
        <dbReference type="SAM" id="MobiDB-lite"/>
    </source>
</evidence>
<evidence type="ECO:0000256" key="2">
    <source>
        <dbReference type="SAM" id="Phobius"/>
    </source>
</evidence>
<organism evidence="3 4">
    <name type="scientific">Shinella kummerowiae</name>
    <dbReference type="NCBI Taxonomy" id="417745"/>
    <lineage>
        <taxon>Bacteria</taxon>
        <taxon>Pseudomonadati</taxon>
        <taxon>Pseudomonadota</taxon>
        <taxon>Alphaproteobacteria</taxon>
        <taxon>Hyphomicrobiales</taxon>
        <taxon>Rhizobiaceae</taxon>
        <taxon>Shinella</taxon>
    </lineage>
</organism>
<dbReference type="InterPro" id="IPR014470">
    <property type="entry name" value="UCP01500"/>
</dbReference>
<evidence type="ECO:0000313" key="4">
    <source>
        <dbReference type="Proteomes" id="UP000435802"/>
    </source>
</evidence>